<protein>
    <submittedName>
        <fullName evidence="2">Glyoxalase family protein</fullName>
    </submittedName>
</protein>
<evidence type="ECO:0000259" key="1">
    <source>
        <dbReference type="Pfam" id="PF00903"/>
    </source>
</evidence>
<dbReference type="AlphaFoldDB" id="C0D258"/>
<dbReference type="HOGENOM" id="CLU_2057249_0_0_9"/>
<dbReference type="CDD" id="cd06587">
    <property type="entry name" value="VOC"/>
    <property type="match status" value="1"/>
</dbReference>
<gene>
    <name evidence="2" type="ORF">CLOSTASPAR_03347</name>
</gene>
<evidence type="ECO:0000313" key="2">
    <source>
        <dbReference type="EMBL" id="EEG54598.1"/>
    </source>
</evidence>
<comment type="caution">
    <text evidence="2">The sequence shown here is derived from an EMBL/GenBank/DDBJ whole genome shotgun (WGS) entry which is preliminary data.</text>
</comment>
<dbReference type="SUPFAM" id="SSF54593">
    <property type="entry name" value="Glyoxalase/Bleomycin resistance protein/Dihydroxybiphenyl dioxygenase"/>
    <property type="match status" value="1"/>
</dbReference>
<evidence type="ECO:0000313" key="3">
    <source>
        <dbReference type="Proteomes" id="UP000004756"/>
    </source>
</evidence>
<name>C0D258_9FIRM</name>
<dbReference type="Gene3D" id="3.10.180.10">
    <property type="entry name" value="2,3-Dihydroxybiphenyl 1,2-Dioxygenase, domain 1"/>
    <property type="match status" value="1"/>
</dbReference>
<dbReference type="Pfam" id="PF00903">
    <property type="entry name" value="Glyoxalase"/>
    <property type="match status" value="1"/>
</dbReference>
<dbReference type="InterPro" id="IPR004360">
    <property type="entry name" value="Glyas_Fos-R_dOase_dom"/>
</dbReference>
<dbReference type="InterPro" id="IPR029068">
    <property type="entry name" value="Glyas_Bleomycin-R_OHBP_Dase"/>
</dbReference>
<proteinExistence type="predicted"/>
<sequence length="119" mass="13537">MKGEFMIDHIAFVVADPKKTAALLEQFGYQVYRETPHHGGSVEMEDPSQKGLIIELCTKRPQDGVGFNHACLRLESREEYEKMVSGGMKFTGELHLSPDSGRYINNHVDDDQIKWQITI</sequence>
<dbReference type="Proteomes" id="UP000004756">
    <property type="component" value="Unassembled WGS sequence"/>
</dbReference>
<dbReference type="RefSeq" id="WP_007712686.1">
    <property type="nucleotide sequence ID" value="NZ_CP102272.1"/>
</dbReference>
<feature type="domain" description="Glyoxalase/fosfomycin resistance/dioxygenase" evidence="1">
    <location>
        <begin position="7"/>
        <end position="116"/>
    </location>
</feature>
<dbReference type="EMBL" id="ACCJ01000254">
    <property type="protein sequence ID" value="EEG54598.1"/>
    <property type="molecule type" value="Genomic_DNA"/>
</dbReference>
<keyword evidence="3" id="KW-1185">Reference proteome</keyword>
<accession>C0D258</accession>
<reference evidence="2 3" key="1">
    <citation type="submission" date="2009-02" db="EMBL/GenBank/DDBJ databases">
        <title>Draft genome sequence of Clostridium asparagiforme (DSM 15981).</title>
        <authorList>
            <person name="Sudarsanam P."/>
            <person name="Ley R."/>
            <person name="Guruge J."/>
            <person name="Turnbaugh P.J."/>
            <person name="Mahowald M."/>
            <person name="Liep D."/>
            <person name="Gordon J."/>
        </authorList>
    </citation>
    <scope>NUCLEOTIDE SEQUENCE [LARGE SCALE GENOMIC DNA]</scope>
    <source>
        <strain evidence="2 3">DSM 15981</strain>
    </source>
</reference>
<organism evidence="2 3">
    <name type="scientific">[Clostridium] asparagiforme DSM 15981</name>
    <dbReference type="NCBI Taxonomy" id="518636"/>
    <lineage>
        <taxon>Bacteria</taxon>
        <taxon>Bacillati</taxon>
        <taxon>Bacillota</taxon>
        <taxon>Clostridia</taxon>
        <taxon>Lachnospirales</taxon>
        <taxon>Lachnospiraceae</taxon>
        <taxon>Enterocloster</taxon>
    </lineage>
</organism>